<organism evidence="3 4">
    <name type="scientific">Oldenlandia corymbosa var. corymbosa</name>
    <dbReference type="NCBI Taxonomy" id="529605"/>
    <lineage>
        <taxon>Eukaryota</taxon>
        <taxon>Viridiplantae</taxon>
        <taxon>Streptophyta</taxon>
        <taxon>Embryophyta</taxon>
        <taxon>Tracheophyta</taxon>
        <taxon>Spermatophyta</taxon>
        <taxon>Magnoliopsida</taxon>
        <taxon>eudicotyledons</taxon>
        <taxon>Gunneridae</taxon>
        <taxon>Pentapetalae</taxon>
        <taxon>asterids</taxon>
        <taxon>lamiids</taxon>
        <taxon>Gentianales</taxon>
        <taxon>Rubiaceae</taxon>
        <taxon>Rubioideae</taxon>
        <taxon>Spermacoceae</taxon>
        <taxon>Hedyotis-Oldenlandia complex</taxon>
        <taxon>Oldenlandia</taxon>
    </lineage>
</organism>
<evidence type="ECO:0000259" key="2">
    <source>
        <dbReference type="Pfam" id="PF03107"/>
    </source>
</evidence>
<name>A0AAV1D2E4_OLDCO</name>
<accession>A0AAV1D2E4</accession>
<gene>
    <name evidence="3" type="ORF">OLC1_LOCUS10700</name>
</gene>
<keyword evidence="4" id="KW-1185">Reference proteome</keyword>
<dbReference type="InterPro" id="IPR004146">
    <property type="entry name" value="DC1"/>
</dbReference>
<keyword evidence="1" id="KW-0677">Repeat</keyword>
<dbReference type="AlphaFoldDB" id="A0AAV1D2E4"/>
<dbReference type="PANTHER" id="PTHR46288:SF17">
    <property type="entry name" value="CYSTEINE_HISTIDINE-RICH C1 DOMAIN PROTEIN"/>
    <property type="match status" value="1"/>
</dbReference>
<reference evidence="3" key="1">
    <citation type="submission" date="2023-03" db="EMBL/GenBank/DDBJ databases">
        <authorList>
            <person name="Julca I."/>
        </authorList>
    </citation>
    <scope>NUCLEOTIDE SEQUENCE</scope>
</reference>
<dbReference type="SUPFAM" id="SSF57889">
    <property type="entry name" value="Cysteine-rich domain"/>
    <property type="match status" value="2"/>
</dbReference>
<evidence type="ECO:0000256" key="1">
    <source>
        <dbReference type="ARBA" id="ARBA00022737"/>
    </source>
</evidence>
<dbReference type="EMBL" id="OX459120">
    <property type="protein sequence ID" value="CAI9101012.1"/>
    <property type="molecule type" value="Genomic_DNA"/>
</dbReference>
<protein>
    <submittedName>
        <fullName evidence="3">OLC1v1038228C1</fullName>
    </submittedName>
</protein>
<evidence type="ECO:0000313" key="3">
    <source>
        <dbReference type="EMBL" id="CAI9101012.1"/>
    </source>
</evidence>
<dbReference type="InterPro" id="IPR046349">
    <property type="entry name" value="C1-like_sf"/>
</dbReference>
<proteinExistence type="predicted"/>
<dbReference type="Pfam" id="PF03107">
    <property type="entry name" value="C1_2"/>
    <property type="match status" value="1"/>
</dbReference>
<dbReference type="PANTHER" id="PTHR46288">
    <property type="entry name" value="PHORBOL-ESTER/DAG-TYPE DOMAIN-CONTAINING PROTEIN"/>
    <property type="match status" value="1"/>
</dbReference>
<evidence type="ECO:0000313" key="4">
    <source>
        <dbReference type="Proteomes" id="UP001161247"/>
    </source>
</evidence>
<dbReference type="Proteomes" id="UP001161247">
    <property type="component" value="Chromosome 3"/>
</dbReference>
<sequence>MEKPPKIPESIQHFSHEHLLERRLLPPNEENCICFGCKLEVYPGKLCYKCKVCPFYLHQVCYNMPQKVQHPVDPNPNHYLTLYALPLSDNEKCIIDCEACQQSISSGFYYNCATCATFYHMLCLATPLSVKLPVHPHKLNLEFSPPYKFKCDLCHEPSHQGWLYRCGLCEVDVHISCAIMDSQNKFQSHLSNNIVKRDGDSRRYELMELLLLGMMDTTQDQQLTPLPDNIATPSIQFSDACFSIEIERSFTGENSEADVHHNKLVQDQSVVNKGAASQQDKKQQANHHYHYTKTPSFSSYVGPKGEELVILPPGIGSEVWKELEQTKNEMNHHPKKASKNQAESSDSGCWCSCL</sequence>
<feature type="domain" description="DC1" evidence="2">
    <location>
        <begin position="133"/>
        <end position="178"/>
    </location>
</feature>